<gene>
    <name evidence="4" type="ORF">TCEB3V08_LOCUS6480</name>
</gene>
<dbReference type="PANTHER" id="PTHR24200">
    <property type="entry name" value="TOUCAN, ISOFORM A"/>
    <property type="match status" value="1"/>
</dbReference>
<dbReference type="AlphaFoldDB" id="A0A7R9H1G6"/>
<reference evidence="4" key="1">
    <citation type="submission" date="2020-11" db="EMBL/GenBank/DDBJ databases">
        <authorList>
            <person name="Tran Van P."/>
        </authorList>
    </citation>
    <scope>NUCLEOTIDE SEQUENCE</scope>
</reference>
<protein>
    <submittedName>
        <fullName evidence="4">Uncharacterized protein</fullName>
    </submittedName>
</protein>
<name>A0A7R9H1G6_TIMCR</name>
<proteinExistence type="predicted"/>
<dbReference type="GO" id="GO:0005634">
    <property type="term" value="C:nucleus"/>
    <property type="evidence" value="ECO:0007669"/>
    <property type="project" value="TreeGrafter"/>
</dbReference>
<evidence type="ECO:0000256" key="3">
    <source>
        <dbReference type="SAM" id="MobiDB-lite"/>
    </source>
</evidence>
<sequence>MLRPKNDSPAPNPEEKLLPQLRHNATGFQALGVLLHYLVADLEAFSTPQLKLDLEKMQGDWLRTKLELEEAQVSYRRLEETMARESQCHQLDTQQLQANHHQRVVDLEEQHKHQLDQILVAHTDSLAELEKSLQDQIQQKETELLSRISALEESGRARLEELVEKHGAEMEAADRREVELQNRLTSLQEEYANQWRRLLHDINKDKDSKLQVTANRCKELQNEVQSLQTVLDLKIEELQELRRQNAALTREAEELPSARQKIQSLALRVEDLEAQLKKKTTFESATIRGSTSAAQTLTDSAFRSPSRHSPVTEPQTVSPPASPRVKGVVEKSDSVSWVVEIDEDPEEMVSRLVRRAGSFRGPPTTPAPIHSPARARTLPPPKRQRCKAASLCLSSSATSISRSPVGVPQPRSRSRSVSADSVDNIDMDWGPSSPTSYHGGVEKNLLDEFEKTGDRLSKSHKVSLKRCGEDVYDSDEMFNHSERDSMLPGVKEGGFLKRSPPSESSNEADSPSKCSMSSVSSGGSARSGQGEARPHQQKITAQINLEESEVLPLPPLPGGDLALIAIARAARRPQEAAGEAMISEETSEDENHHGDDSSDDESSSDNNSSGSSEEEEGLGLVHGAGDAPASKLVNGAGVSEHGGAPLFLKQPYQRLLMSDSGSHSATTTTMDLSWSESEG</sequence>
<dbReference type="EMBL" id="OC318538">
    <property type="protein sequence ID" value="CAD7402427.1"/>
    <property type="molecule type" value="Genomic_DNA"/>
</dbReference>
<feature type="region of interest" description="Disordered" evidence="3">
    <location>
        <begin position="479"/>
        <end position="543"/>
    </location>
</feature>
<feature type="compositionally biased region" description="Low complexity" evidence="3">
    <location>
        <begin position="511"/>
        <end position="530"/>
    </location>
</feature>
<evidence type="ECO:0000256" key="2">
    <source>
        <dbReference type="SAM" id="Coils"/>
    </source>
</evidence>
<organism evidence="4">
    <name type="scientific">Timema cristinae</name>
    <name type="common">Walking stick</name>
    <dbReference type="NCBI Taxonomy" id="61476"/>
    <lineage>
        <taxon>Eukaryota</taxon>
        <taxon>Metazoa</taxon>
        <taxon>Ecdysozoa</taxon>
        <taxon>Arthropoda</taxon>
        <taxon>Hexapoda</taxon>
        <taxon>Insecta</taxon>
        <taxon>Pterygota</taxon>
        <taxon>Neoptera</taxon>
        <taxon>Polyneoptera</taxon>
        <taxon>Phasmatodea</taxon>
        <taxon>Timematodea</taxon>
        <taxon>Timematoidea</taxon>
        <taxon>Timematidae</taxon>
        <taxon>Timema</taxon>
    </lineage>
</organism>
<dbReference type="GO" id="GO:0005737">
    <property type="term" value="C:cytoplasm"/>
    <property type="evidence" value="ECO:0007669"/>
    <property type="project" value="TreeGrafter"/>
</dbReference>
<keyword evidence="1 2" id="KW-0175">Coiled coil</keyword>
<feature type="region of interest" description="Disordered" evidence="3">
    <location>
        <begin position="573"/>
        <end position="644"/>
    </location>
</feature>
<dbReference type="InterPro" id="IPR051293">
    <property type="entry name" value="MTUS1/CCDC69"/>
</dbReference>
<dbReference type="GO" id="GO:0008017">
    <property type="term" value="F:microtubule binding"/>
    <property type="evidence" value="ECO:0007669"/>
    <property type="project" value="TreeGrafter"/>
</dbReference>
<dbReference type="PANTHER" id="PTHR24200:SF11">
    <property type="entry name" value="TOUCAN, ISOFORM A"/>
    <property type="match status" value="1"/>
</dbReference>
<feature type="region of interest" description="Disordered" evidence="3">
    <location>
        <begin position="357"/>
        <end position="382"/>
    </location>
</feature>
<evidence type="ECO:0000313" key="4">
    <source>
        <dbReference type="EMBL" id="CAD7402427.1"/>
    </source>
</evidence>
<feature type="compositionally biased region" description="Polar residues" evidence="3">
    <location>
        <begin position="287"/>
        <end position="319"/>
    </location>
</feature>
<feature type="compositionally biased region" description="Low complexity" evidence="3">
    <location>
        <begin position="399"/>
        <end position="422"/>
    </location>
</feature>
<feature type="region of interest" description="Disordered" evidence="3">
    <location>
        <begin position="287"/>
        <end position="329"/>
    </location>
</feature>
<feature type="region of interest" description="Disordered" evidence="3">
    <location>
        <begin position="659"/>
        <end position="679"/>
    </location>
</feature>
<feature type="region of interest" description="Disordered" evidence="3">
    <location>
        <begin position="399"/>
        <end position="439"/>
    </location>
</feature>
<accession>A0A7R9H1G6</accession>
<evidence type="ECO:0000256" key="1">
    <source>
        <dbReference type="ARBA" id="ARBA00023054"/>
    </source>
</evidence>
<feature type="coiled-coil region" evidence="2">
    <location>
        <begin position="119"/>
        <end position="275"/>
    </location>
</feature>